<evidence type="ECO:0000313" key="2">
    <source>
        <dbReference type="Proteomes" id="UP000006038"/>
    </source>
</evidence>
<dbReference type="AlphaFoldDB" id="J3NBN0"/>
<dbReference type="EnsemblPlants" id="OB12G13880.1">
    <property type="protein sequence ID" value="OB12G13880.1"/>
    <property type="gene ID" value="OB12G13880"/>
</dbReference>
<keyword evidence="2" id="KW-1185">Reference proteome</keyword>
<sequence length="125" mass="13705">MMDIRRWQSLICGWRKTGRGRGGGVVGVARGCRGRQRHGGSFGEPLDWRGLMEVLEIGEEVCVGRARFGEDLAPPELVNFSHQGRQLGRSEEGGAVEAASWILCGGLRIPSGTRTAHCRAHHCWP</sequence>
<protein>
    <submittedName>
        <fullName evidence="1">Uncharacterized protein</fullName>
    </submittedName>
</protein>
<evidence type="ECO:0000313" key="1">
    <source>
        <dbReference type="EnsemblPlants" id="OB12G13880.1"/>
    </source>
</evidence>
<proteinExistence type="predicted"/>
<dbReference type="Proteomes" id="UP000006038">
    <property type="component" value="Chromosome 12"/>
</dbReference>
<reference evidence="1" key="1">
    <citation type="journal article" date="2013" name="Nat. Commun.">
        <title>Whole-genome sequencing of Oryza brachyantha reveals mechanisms underlying Oryza genome evolution.</title>
        <authorList>
            <person name="Chen J."/>
            <person name="Huang Q."/>
            <person name="Gao D."/>
            <person name="Wang J."/>
            <person name="Lang Y."/>
            <person name="Liu T."/>
            <person name="Li B."/>
            <person name="Bai Z."/>
            <person name="Luis Goicoechea J."/>
            <person name="Liang C."/>
            <person name="Chen C."/>
            <person name="Zhang W."/>
            <person name="Sun S."/>
            <person name="Liao Y."/>
            <person name="Zhang X."/>
            <person name="Yang L."/>
            <person name="Song C."/>
            <person name="Wang M."/>
            <person name="Shi J."/>
            <person name="Liu G."/>
            <person name="Liu J."/>
            <person name="Zhou H."/>
            <person name="Zhou W."/>
            <person name="Yu Q."/>
            <person name="An N."/>
            <person name="Chen Y."/>
            <person name="Cai Q."/>
            <person name="Wang B."/>
            <person name="Liu B."/>
            <person name="Min J."/>
            <person name="Huang Y."/>
            <person name="Wu H."/>
            <person name="Li Z."/>
            <person name="Zhang Y."/>
            <person name="Yin Y."/>
            <person name="Song W."/>
            <person name="Jiang J."/>
            <person name="Jackson S.A."/>
            <person name="Wing R.A."/>
            <person name="Wang J."/>
            <person name="Chen M."/>
        </authorList>
    </citation>
    <scope>NUCLEOTIDE SEQUENCE [LARGE SCALE GENOMIC DNA]</scope>
    <source>
        <strain evidence="1">cv. IRGC 101232</strain>
    </source>
</reference>
<accession>J3NBN0</accession>
<dbReference type="Gramene" id="OB12G13880.1">
    <property type="protein sequence ID" value="OB12G13880.1"/>
    <property type="gene ID" value="OB12G13880"/>
</dbReference>
<name>J3NBN0_ORYBR</name>
<dbReference type="HOGENOM" id="CLU_1996121_0_0_1"/>
<reference evidence="1" key="2">
    <citation type="submission" date="2013-04" db="UniProtKB">
        <authorList>
            <consortium name="EnsemblPlants"/>
        </authorList>
    </citation>
    <scope>IDENTIFICATION</scope>
</reference>
<organism evidence="1">
    <name type="scientific">Oryza brachyantha</name>
    <name type="common">malo sina</name>
    <dbReference type="NCBI Taxonomy" id="4533"/>
    <lineage>
        <taxon>Eukaryota</taxon>
        <taxon>Viridiplantae</taxon>
        <taxon>Streptophyta</taxon>
        <taxon>Embryophyta</taxon>
        <taxon>Tracheophyta</taxon>
        <taxon>Spermatophyta</taxon>
        <taxon>Magnoliopsida</taxon>
        <taxon>Liliopsida</taxon>
        <taxon>Poales</taxon>
        <taxon>Poaceae</taxon>
        <taxon>BOP clade</taxon>
        <taxon>Oryzoideae</taxon>
        <taxon>Oryzeae</taxon>
        <taxon>Oryzinae</taxon>
        <taxon>Oryza</taxon>
    </lineage>
</organism>